<gene>
    <name evidence="1" type="ORF">METZ01_LOCUS346135</name>
</gene>
<proteinExistence type="predicted"/>
<dbReference type="PANTHER" id="PTHR42820">
    <property type="entry name" value="SHORT-CHAIN DEHYDROGENASE REDUCTASE"/>
    <property type="match status" value="1"/>
</dbReference>
<dbReference type="AlphaFoldDB" id="A0A382R9P5"/>
<dbReference type="Pfam" id="PF00106">
    <property type="entry name" value="adh_short"/>
    <property type="match status" value="1"/>
</dbReference>
<dbReference type="EMBL" id="UINC01119452">
    <property type="protein sequence ID" value="SVC93281.1"/>
    <property type="molecule type" value="Genomic_DNA"/>
</dbReference>
<dbReference type="PANTHER" id="PTHR42820:SF1">
    <property type="entry name" value="SHORT-CHAIN DEHYDROGENASE_REDUCTASE FAMILY PROTEIN"/>
    <property type="match status" value="1"/>
</dbReference>
<protein>
    <recommendedName>
        <fullName evidence="2">Short-chain dehydrogenase/reductase SDR</fullName>
    </recommendedName>
</protein>
<dbReference type="InterPro" id="IPR036291">
    <property type="entry name" value="NAD(P)-bd_dom_sf"/>
</dbReference>
<dbReference type="PRINTS" id="PR00081">
    <property type="entry name" value="GDHRDH"/>
</dbReference>
<evidence type="ECO:0008006" key="2">
    <source>
        <dbReference type="Google" id="ProtNLM"/>
    </source>
</evidence>
<evidence type="ECO:0000313" key="1">
    <source>
        <dbReference type="EMBL" id="SVC93281.1"/>
    </source>
</evidence>
<name>A0A382R9P5_9ZZZZ</name>
<dbReference type="InterPro" id="IPR002347">
    <property type="entry name" value="SDR_fam"/>
</dbReference>
<organism evidence="1">
    <name type="scientific">marine metagenome</name>
    <dbReference type="NCBI Taxonomy" id="408172"/>
    <lineage>
        <taxon>unclassified sequences</taxon>
        <taxon>metagenomes</taxon>
        <taxon>ecological metagenomes</taxon>
    </lineage>
</organism>
<accession>A0A382R9P5</accession>
<feature type="non-terminal residue" evidence="1">
    <location>
        <position position="147"/>
    </location>
</feature>
<dbReference type="SUPFAM" id="SSF51735">
    <property type="entry name" value="NAD(P)-binding Rossmann-fold domains"/>
    <property type="match status" value="1"/>
</dbReference>
<feature type="non-terminal residue" evidence="1">
    <location>
        <position position="1"/>
    </location>
</feature>
<sequence>MGRLDGKVAVITGAGSGIARSAASIFTREGACVVVAEIDEGKGAITAREAGNNAVFVPTDVTDEDSVKNMIAQAIAHFGGLHILFNCAGGSVLEDNKVTDVDMEVWDRTIPLDLKGPFLCSRHGIPAIIDSGGGAVVNVSSVVALRG</sequence>
<dbReference type="Gene3D" id="3.40.50.720">
    <property type="entry name" value="NAD(P)-binding Rossmann-like Domain"/>
    <property type="match status" value="1"/>
</dbReference>
<reference evidence="1" key="1">
    <citation type="submission" date="2018-05" db="EMBL/GenBank/DDBJ databases">
        <authorList>
            <person name="Lanie J.A."/>
            <person name="Ng W.-L."/>
            <person name="Kazmierczak K.M."/>
            <person name="Andrzejewski T.M."/>
            <person name="Davidsen T.M."/>
            <person name="Wayne K.J."/>
            <person name="Tettelin H."/>
            <person name="Glass J.I."/>
            <person name="Rusch D."/>
            <person name="Podicherti R."/>
            <person name="Tsui H.-C.T."/>
            <person name="Winkler M.E."/>
        </authorList>
    </citation>
    <scope>NUCLEOTIDE SEQUENCE</scope>
</reference>